<dbReference type="Proteomes" id="UP000600363">
    <property type="component" value="Unassembled WGS sequence"/>
</dbReference>
<evidence type="ECO:0000313" key="2">
    <source>
        <dbReference type="Proteomes" id="UP000600363"/>
    </source>
</evidence>
<reference evidence="1" key="1">
    <citation type="journal article" date="2020" name="bioRxiv">
        <title>A rank-normalized archaeal taxonomy based on genome phylogeny resolves widespread incomplete and uneven classifications.</title>
        <authorList>
            <person name="Rinke C."/>
            <person name="Chuvochina M."/>
            <person name="Mussig A.J."/>
            <person name="Chaumeil P.-A."/>
            <person name="Waite D.W."/>
            <person name="Whitman W.B."/>
            <person name="Parks D.H."/>
            <person name="Hugenholtz P."/>
        </authorList>
    </citation>
    <scope>NUCLEOTIDE SEQUENCE</scope>
    <source>
        <strain evidence="1">UBA12518</strain>
    </source>
</reference>
<comment type="caution">
    <text evidence="1">The sequence shown here is derived from an EMBL/GenBank/DDBJ whole genome shotgun (WGS) entry which is preliminary data.</text>
</comment>
<sequence>MLWSISVMGGIIKAVFTFFRMDPESVDRVAVELKNRVMLERFYATPPERRMILLPQCLRSVECPAPLTPEGIACVNCGRCPIGRAKQRAEELGYRVFILPGSSAIKRLIRKYEPEAILDVGCIMEVREGLELCHGAGLTAVGLLLQRDGCVATTLDWDAFYALIDPARHGGEKQGAT</sequence>
<accession>A0A832W0R5</accession>
<protein>
    <submittedName>
        <fullName evidence="1">DUF116 domain-containing protein</fullName>
    </submittedName>
</protein>
<dbReference type="PIRSF" id="PIRSF006594">
    <property type="entry name" value="UCP006594"/>
    <property type="match status" value="1"/>
</dbReference>
<dbReference type="InterPro" id="IPR002829">
    <property type="entry name" value="DUF116"/>
</dbReference>
<gene>
    <name evidence="1" type="ORF">HA299_07510</name>
</gene>
<proteinExistence type="predicted"/>
<dbReference type="PANTHER" id="PTHR43801">
    <property type="entry name" value="NUCLEOTIDE-BINDING PROTEIN-RELATED"/>
    <property type="match status" value="1"/>
</dbReference>
<dbReference type="AlphaFoldDB" id="A0A832W0R5"/>
<organism evidence="1 2">
    <name type="scientific">Methermicoccus shengliensis</name>
    <dbReference type="NCBI Taxonomy" id="660064"/>
    <lineage>
        <taxon>Archaea</taxon>
        <taxon>Methanobacteriati</taxon>
        <taxon>Methanobacteriota</taxon>
        <taxon>Stenosarchaea group</taxon>
        <taxon>Methanomicrobia</taxon>
        <taxon>Methanosarcinales</taxon>
        <taxon>Methermicoccaceae</taxon>
        <taxon>Methermicoccus</taxon>
    </lineage>
</organism>
<name>A0A832W0R5_9EURY</name>
<dbReference type="EMBL" id="DUIH01000024">
    <property type="protein sequence ID" value="HIH70430.1"/>
    <property type="molecule type" value="Genomic_DNA"/>
</dbReference>
<evidence type="ECO:0000313" key="1">
    <source>
        <dbReference type="EMBL" id="HIH70430.1"/>
    </source>
</evidence>
<dbReference type="PANTHER" id="PTHR43801:SF1">
    <property type="entry name" value="POLYPRENYL SYNTHETASE"/>
    <property type="match status" value="1"/>
</dbReference>
<dbReference type="Pfam" id="PF01976">
    <property type="entry name" value="DUF116"/>
    <property type="match status" value="1"/>
</dbReference>